<name>A0A439CR70_9PEZI</name>
<feature type="transmembrane region" description="Helical" evidence="7">
    <location>
        <begin position="103"/>
        <end position="123"/>
    </location>
</feature>
<dbReference type="PANTHER" id="PTHR28286">
    <property type="match status" value="1"/>
</dbReference>
<dbReference type="SMART" id="SM01021">
    <property type="entry name" value="Bac_rhodopsin"/>
    <property type="match status" value="1"/>
</dbReference>
<evidence type="ECO:0000256" key="4">
    <source>
        <dbReference type="ARBA" id="ARBA00022989"/>
    </source>
</evidence>
<dbReference type="Proteomes" id="UP000286045">
    <property type="component" value="Unassembled WGS sequence"/>
</dbReference>
<dbReference type="GO" id="GO:0005783">
    <property type="term" value="C:endoplasmic reticulum"/>
    <property type="evidence" value="ECO:0007669"/>
    <property type="project" value="TreeGrafter"/>
</dbReference>
<feature type="transmembrane region" description="Helical" evidence="7">
    <location>
        <begin position="78"/>
        <end position="96"/>
    </location>
</feature>
<protein>
    <submittedName>
        <fullName evidence="8">Uncharacterized protein</fullName>
    </submittedName>
</protein>
<evidence type="ECO:0000256" key="5">
    <source>
        <dbReference type="ARBA" id="ARBA00023136"/>
    </source>
</evidence>
<dbReference type="GO" id="GO:0005886">
    <property type="term" value="C:plasma membrane"/>
    <property type="evidence" value="ECO:0007669"/>
    <property type="project" value="TreeGrafter"/>
</dbReference>
<dbReference type="AlphaFoldDB" id="A0A439CR70"/>
<dbReference type="Gene3D" id="1.20.1070.10">
    <property type="entry name" value="Rhodopsin 7-helix transmembrane proteins"/>
    <property type="match status" value="1"/>
</dbReference>
<feature type="compositionally biased region" description="Basic and acidic residues" evidence="6">
    <location>
        <begin position="239"/>
        <end position="249"/>
    </location>
</feature>
<evidence type="ECO:0000256" key="7">
    <source>
        <dbReference type="SAM" id="Phobius"/>
    </source>
</evidence>
<evidence type="ECO:0000313" key="8">
    <source>
        <dbReference type="EMBL" id="RWA04664.1"/>
    </source>
</evidence>
<comment type="caution">
    <text evidence="8">The sequence shown here is derived from an EMBL/GenBank/DDBJ whole genome shotgun (WGS) entry which is preliminary data.</text>
</comment>
<keyword evidence="5 7" id="KW-0472">Membrane</keyword>
<dbReference type="Pfam" id="PF01036">
    <property type="entry name" value="Bac_rhodopsin"/>
    <property type="match status" value="1"/>
</dbReference>
<dbReference type="InterPro" id="IPR001425">
    <property type="entry name" value="Arc/bac/fun_rhodopsins"/>
</dbReference>
<sequence length="259" mass="29022">MALLMRGNDALNVNPPIGAHEALTFGVLVLCFTSRESDRVFHYIHTLTILSGAVTYYAEASNLGWSAVGSRQVFFARYVNWAIAFPSAALSLGMLSGVSWVTIITNIICSWVWVLTYIAASYTTTSYKWGFFAFGSFTWLILALSTLKESREAAQRLNISRDYMILSVWVNCVWLLYPVAFALTDGAHILDVTGGFIFVGILDIFMMPLWAVSFIFMSRNWDYKKLQLNFSEHRFDPTDGDGSLKREDAPITSKPVSSV</sequence>
<feature type="transmembrane region" description="Helical" evidence="7">
    <location>
        <begin position="195"/>
        <end position="217"/>
    </location>
</feature>
<proteinExistence type="inferred from homology"/>
<comment type="similarity">
    <text evidence="2">Belongs to the archaeal/bacterial/fungal opsin family.</text>
</comment>
<feature type="transmembrane region" description="Helical" evidence="7">
    <location>
        <begin position="40"/>
        <end position="58"/>
    </location>
</feature>
<keyword evidence="9" id="KW-1185">Reference proteome</keyword>
<organism evidence="8 9">
    <name type="scientific">Xylaria grammica</name>
    <dbReference type="NCBI Taxonomy" id="363999"/>
    <lineage>
        <taxon>Eukaryota</taxon>
        <taxon>Fungi</taxon>
        <taxon>Dikarya</taxon>
        <taxon>Ascomycota</taxon>
        <taxon>Pezizomycotina</taxon>
        <taxon>Sordariomycetes</taxon>
        <taxon>Xylariomycetidae</taxon>
        <taxon>Xylariales</taxon>
        <taxon>Xylariaceae</taxon>
        <taxon>Xylaria</taxon>
    </lineage>
</organism>
<keyword evidence="4 7" id="KW-1133">Transmembrane helix</keyword>
<feature type="transmembrane region" description="Helical" evidence="7">
    <location>
        <begin position="163"/>
        <end position="183"/>
    </location>
</feature>
<dbReference type="SUPFAM" id="SSF81321">
    <property type="entry name" value="Family A G protein-coupled receptor-like"/>
    <property type="match status" value="1"/>
</dbReference>
<accession>A0A439CR70</accession>
<comment type="subcellular location">
    <subcellularLocation>
        <location evidence="1">Membrane</location>
        <topology evidence="1">Multi-pass membrane protein</topology>
    </subcellularLocation>
</comment>
<feature type="region of interest" description="Disordered" evidence="6">
    <location>
        <begin position="239"/>
        <end position="259"/>
    </location>
</feature>
<keyword evidence="3 7" id="KW-0812">Transmembrane</keyword>
<evidence type="ECO:0000313" key="9">
    <source>
        <dbReference type="Proteomes" id="UP000286045"/>
    </source>
</evidence>
<dbReference type="EMBL" id="RYZI01000534">
    <property type="protein sequence ID" value="RWA04664.1"/>
    <property type="molecule type" value="Genomic_DNA"/>
</dbReference>
<dbReference type="PANTHER" id="PTHR28286:SF1">
    <property type="entry name" value="30 KDA HEAT SHOCK PROTEIN-RELATED"/>
    <property type="match status" value="1"/>
</dbReference>
<evidence type="ECO:0000256" key="1">
    <source>
        <dbReference type="ARBA" id="ARBA00004141"/>
    </source>
</evidence>
<evidence type="ECO:0000256" key="2">
    <source>
        <dbReference type="ARBA" id="ARBA00008130"/>
    </source>
</evidence>
<evidence type="ECO:0000256" key="6">
    <source>
        <dbReference type="SAM" id="MobiDB-lite"/>
    </source>
</evidence>
<reference evidence="8 9" key="1">
    <citation type="submission" date="2018-12" db="EMBL/GenBank/DDBJ databases">
        <title>Draft genome sequence of Xylaria grammica IHI A82.</title>
        <authorList>
            <person name="Buettner E."/>
            <person name="Kellner H."/>
        </authorList>
    </citation>
    <scope>NUCLEOTIDE SEQUENCE [LARGE SCALE GENOMIC DNA]</scope>
    <source>
        <strain evidence="8 9">IHI A82</strain>
    </source>
</reference>
<evidence type="ECO:0000256" key="3">
    <source>
        <dbReference type="ARBA" id="ARBA00022692"/>
    </source>
</evidence>
<feature type="transmembrane region" description="Helical" evidence="7">
    <location>
        <begin position="129"/>
        <end position="147"/>
    </location>
</feature>
<gene>
    <name evidence="8" type="ORF">EKO27_g10441</name>
</gene>